<keyword evidence="4" id="KW-0411">Iron-sulfur</keyword>
<dbReference type="GO" id="GO:0016491">
    <property type="term" value="F:oxidoreductase activity"/>
    <property type="evidence" value="ECO:0007669"/>
    <property type="project" value="UniProtKB-KW"/>
</dbReference>
<feature type="non-terminal residue" evidence="6">
    <location>
        <position position="1"/>
    </location>
</feature>
<evidence type="ECO:0000256" key="1">
    <source>
        <dbReference type="ARBA" id="ARBA00022723"/>
    </source>
</evidence>
<protein>
    <recommendedName>
        <fullName evidence="5">F420-non-reducing hydrogenase iron-sulfur subunit D domain-containing protein</fullName>
    </recommendedName>
</protein>
<dbReference type="Pfam" id="PF02662">
    <property type="entry name" value="FlpD"/>
    <property type="match status" value="1"/>
</dbReference>
<evidence type="ECO:0000256" key="4">
    <source>
        <dbReference type="ARBA" id="ARBA00023014"/>
    </source>
</evidence>
<dbReference type="EMBL" id="BART01036474">
    <property type="protein sequence ID" value="GAH11311.1"/>
    <property type="molecule type" value="Genomic_DNA"/>
</dbReference>
<feature type="domain" description="F420-non-reducing hydrogenase iron-sulfur subunit D" evidence="5">
    <location>
        <begin position="1"/>
        <end position="70"/>
    </location>
</feature>
<dbReference type="GO" id="GO:0051536">
    <property type="term" value="F:iron-sulfur cluster binding"/>
    <property type="evidence" value="ECO:0007669"/>
    <property type="project" value="UniProtKB-KW"/>
</dbReference>
<reference evidence="6" key="1">
    <citation type="journal article" date="2014" name="Front. Microbiol.">
        <title>High frequency of phylogenetically diverse reductive dehalogenase-homologous genes in deep subseafloor sedimentary metagenomes.</title>
        <authorList>
            <person name="Kawai M."/>
            <person name="Futagami T."/>
            <person name="Toyoda A."/>
            <person name="Takaki Y."/>
            <person name="Nishi S."/>
            <person name="Hori S."/>
            <person name="Arai W."/>
            <person name="Tsubouchi T."/>
            <person name="Morono Y."/>
            <person name="Uchiyama I."/>
            <person name="Ito T."/>
            <person name="Fujiyama A."/>
            <person name="Inagaki F."/>
            <person name="Takami H."/>
        </authorList>
    </citation>
    <scope>NUCLEOTIDE SEQUENCE</scope>
    <source>
        <strain evidence="6">Expedition CK06-06</strain>
    </source>
</reference>
<keyword evidence="3" id="KW-0408">Iron</keyword>
<proteinExistence type="predicted"/>
<sequence>FQKGAPVVLVSGCHYVDCHYIDANRSTVRRLDGLWDGLEKSEIRPDRLLLEWCSAAEGARWQTIMHAAEKKRQMVTPEELELTRGVLAKARVPRPHNPKPADEEQETEFACMRCGHRWGSVFSVNREWTCPECRSNSVHWLQQSN</sequence>
<gene>
    <name evidence="6" type="ORF">S01H4_61492</name>
</gene>
<keyword evidence="1" id="KW-0479">Metal-binding</keyword>
<keyword evidence="2" id="KW-0560">Oxidoreductase</keyword>
<comment type="caution">
    <text evidence="6">The sequence shown here is derived from an EMBL/GenBank/DDBJ whole genome shotgun (WGS) entry which is preliminary data.</text>
</comment>
<evidence type="ECO:0000256" key="3">
    <source>
        <dbReference type="ARBA" id="ARBA00023004"/>
    </source>
</evidence>
<evidence type="ECO:0000259" key="5">
    <source>
        <dbReference type="Pfam" id="PF02662"/>
    </source>
</evidence>
<dbReference type="GO" id="GO:0046872">
    <property type="term" value="F:metal ion binding"/>
    <property type="evidence" value="ECO:0007669"/>
    <property type="project" value="UniProtKB-KW"/>
</dbReference>
<dbReference type="InterPro" id="IPR003813">
    <property type="entry name" value="MvhD/FlpD"/>
</dbReference>
<organism evidence="6">
    <name type="scientific">marine sediment metagenome</name>
    <dbReference type="NCBI Taxonomy" id="412755"/>
    <lineage>
        <taxon>unclassified sequences</taxon>
        <taxon>metagenomes</taxon>
        <taxon>ecological metagenomes</taxon>
    </lineage>
</organism>
<accession>X1CS82</accession>
<evidence type="ECO:0000256" key="2">
    <source>
        <dbReference type="ARBA" id="ARBA00023002"/>
    </source>
</evidence>
<name>X1CS82_9ZZZZ</name>
<evidence type="ECO:0000313" key="6">
    <source>
        <dbReference type="EMBL" id="GAH11311.1"/>
    </source>
</evidence>
<dbReference type="AlphaFoldDB" id="X1CS82"/>